<organism evidence="1 2">
    <name type="scientific">Immersiella caudata</name>
    <dbReference type="NCBI Taxonomy" id="314043"/>
    <lineage>
        <taxon>Eukaryota</taxon>
        <taxon>Fungi</taxon>
        <taxon>Dikarya</taxon>
        <taxon>Ascomycota</taxon>
        <taxon>Pezizomycotina</taxon>
        <taxon>Sordariomycetes</taxon>
        <taxon>Sordariomycetidae</taxon>
        <taxon>Sordariales</taxon>
        <taxon>Lasiosphaeriaceae</taxon>
        <taxon>Immersiella</taxon>
    </lineage>
</organism>
<evidence type="ECO:0008006" key="3">
    <source>
        <dbReference type="Google" id="ProtNLM"/>
    </source>
</evidence>
<keyword evidence="2" id="KW-1185">Reference proteome</keyword>
<dbReference type="PANTHER" id="PTHR39153:SF1">
    <property type="entry name" value="AGR244WP"/>
    <property type="match status" value="1"/>
</dbReference>
<name>A0AA39WQ72_9PEZI</name>
<dbReference type="PANTHER" id="PTHR39153">
    <property type="entry name" value="AGR244WP"/>
    <property type="match status" value="1"/>
</dbReference>
<evidence type="ECO:0000313" key="1">
    <source>
        <dbReference type="EMBL" id="KAK0619335.1"/>
    </source>
</evidence>
<proteinExistence type="predicted"/>
<accession>A0AA39WQ72</accession>
<dbReference type="Proteomes" id="UP001175000">
    <property type="component" value="Unassembled WGS sequence"/>
</dbReference>
<dbReference type="EMBL" id="JAULSU010000004">
    <property type="protein sequence ID" value="KAK0619335.1"/>
    <property type="molecule type" value="Genomic_DNA"/>
</dbReference>
<sequence length="110" mass="12518">MRSHDVTKHAEATEASWEAARGATYGAAKWGIATAVLGGLGYALSPIYRGLTLQFKVYIQMSGMVLGSMIEADSRLREYEASMRMRRRLMREQAMWQSFEEKYGKEEDDE</sequence>
<reference evidence="1" key="1">
    <citation type="submission" date="2023-06" db="EMBL/GenBank/DDBJ databases">
        <title>Genome-scale phylogeny and comparative genomics of the fungal order Sordariales.</title>
        <authorList>
            <consortium name="Lawrence Berkeley National Laboratory"/>
            <person name="Hensen N."/>
            <person name="Bonometti L."/>
            <person name="Westerberg I."/>
            <person name="Brannstrom I.O."/>
            <person name="Guillou S."/>
            <person name="Cros-Aarteil S."/>
            <person name="Calhoun S."/>
            <person name="Haridas S."/>
            <person name="Kuo A."/>
            <person name="Mondo S."/>
            <person name="Pangilinan J."/>
            <person name="Riley R."/>
            <person name="Labutti K."/>
            <person name="Andreopoulos B."/>
            <person name="Lipzen A."/>
            <person name="Chen C."/>
            <person name="Yanf M."/>
            <person name="Daum C."/>
            <person name="Ng V."/>
            <person name="Clum A."/>
            <person name="Steindorff A."/>
            <person name="Ohm R."/>
            <person name="Martin F."/>
            <person name="Silar P."/>
            <person name="Natvig D."/>
            <person name="Lalanne C."/>
            <person name="Gautier V."/>
            <person name="Ament-Velasquez S.L."/>
            <person name="Kruys A."/>
            <person name="Hutchinson M.I."/>
            <person name="Powell A.J."/>
            <person name="Barry K."/>
            <person name="Miller A.N."/>
            <person name="Grigoriev I.V."/>
            <person name="Debuchy R."/>
            <person name="Gladieux P."/>
            <person name="Thoren M.H."/>
            <person name="Johannesson H."/>
        </authorList>
    </citation>
    <scope>NUCLEOTIDE SEQUENCE</scope>
    <source>
        <strain evidence="1">CBS 606.72</strain>
    </source>
</reference>
<comment type="caution">
    <text evidence="1">The sequence shown here is derived from an EMBL/GenBank/DDBJ whole genome shotgun (WGS) entry which is preliminary data.</text>
</comment>
<gene>
    <name evidence="1" type="ORF">B0T14DRAFT_431062</name>
</gene>
<evidence type="ECO:0000313" key="2">
    <source>
        <dbReference type="Proteomes" id="UP001175000"/>
    </source>
</evidence>
<dbReference type="AlphaFoldDB" id="A0AA39WQ72"/>
<dbReference type="InterPro" id="IPR038882">
    <property type="entry name" value="Rcf3"/>
</dbReference>
<protein>
    <recommendedName>
        <fullName evidence="3">Imidazoleglycerol-phosphate dehydratase</fullName>
    </recommendedName>
</protein>